<organism evidence="1 2">
    <name type="scientific">Thalassolituus oleivorans MIL-1</name>
    <dbReference type="NCBI Taxonomy" id="1298593"/>
    <lineage>
        <taxon>Bacteria</taxon>
        <taxon>Pseudomonadati</taxon>
        <taxon>Pseudomonadota</taxon>
        <taxon>Gammaproteobacteria</taxon>
        <taxon>Oceanospirillales</taxon>
        <taxon>Oceanospirillaceae</taxon>
        <taxon>Thalassolituus</taxon>
    </lineage>
</organism>
<evidence type="ECO:0000313" key="1">
    <source>
        <dbReference type="EMBL" id="CCU70869.1"/>
    </source>
</evidence>
<dbReference type="RefSeq" id="WP_015485609.1">
    <property type="nucleotide sequence ID" value="NC_020888.1"/>
</dbReference>
<proteinExistence type="predicted"/>
<dbReference type="GeneID" id="79175420"/>
<protein>
    <submittedName>
        <fullName evidence="1">Uncharacterized protein</fullName>
    </submittedName>
</protein>
<dbReference type="AlphaFoldDB" id="M5DZD3"/>
<dbReference type="HOGENOM" id="CLU_2057168_0_0_6"/>
<accession>M5DZD3</accession>
<evidence type="ECO:0000313" key="2">
    <source>
        <dbReference type="Proteomes" id="UP000011866"/>
    </source>
</evidence>
<dbReference type="KEGG" id="tol:TOL_0427"/>
<name>M5DZD3_9GAMM</name>
<reference evidence="1 2" key="1">
    <citation type="journal article" date="2013" name="Genome Announc.">
        <title>Genome Sequence of Thalassolituus oleivorans MIL-1 (DSM 14913T).</title>
        <authorList>
            <person name="Golyshin P.N."/>
            <person name="Werner J."/>
            <person name="Chernikova T.N."/>
            <person name="Tran H."/>
            <person name="Ferrer M."/>
            <person name="Yakimov M.M."/>
            <person name="Teeling H."/>
            <person name="Golyshina O.V."/>
        </authorList>
    </citation>
    <scope>NUCLEOTIDE SEQUENCE [LARGE SCALE GENOMIC DNA]</scope>
    <source>
        <strain evidence="1 2">MIL-1</strain>
    </source>
</reference>
<dbReference type="EMBL" id="HF680312">
    <property type="protein sequence ID" value="CCU70869.1"/>
    <property type="molecule type" value="Genomic_DNA"/>
</dbReference>
<keyword evidence="2" id="KW-1185">Reference proteome</keyword>
<sequence length="119" mass="13603">MLKNINKASEKVYDGGPDQTSNQILSLNIDGRLFNIPLKEIKPLEQINTYCHSITPSKVSSDLSLKITNFDGMEIYHGSKKGLKLYFNYAEEMDVVLIFSFGEFQSGRFICQYEGFYKV</sequence>
<dbReference type="Proteomes" id="UP000011866">
    <property type="component" value="Chromosome"/>
</dbReference>
<gene>
    <name evidence="1" type="ORF">TOL_0427</name>
</gene>